<keyword evidence="7" id="KW-0808">Transferase</keyword>
<dbReference type="SMART" id="SM00387">
    <property type="entry name" value="HATPase_c"/>
    <property type="match status" value="1"/>
</dbReference>
<dbReference type="Gene3D" id="1.10.287.130">
    <property type="match status" value="1"/>
</dbReference>
<dbReference type="PANTHER" id="PTHR43547:SF2">
    <property type="entry name" value="HYBRID SIGNAL TRANSDUCTION HISTIDINE KINASE C"/>
    <property type="match status" value="1"/>
</dbReference>
<feature type="modified residue" description="4-aspartylphosphate" evidence="4">
    <location>
        <position position="61"/>
    </location>
</feature>
<keyword evidence="8" id="KW-1185">Reference proteome</keyword>
<dbReference type="InterPro" id="IPR036097">
    <property type="entry name" value="HisK_dim/P_sf"/>
</dbReference>
<accession>A0ABW8MU40</accession>
<feature type="modified residue" description="4-aspartylphosphate" evidence="4">
    <location>
        <position position="655"/>
    </location>
</feature>
<protein>
    <recommendedName>
        <fullName evidence="2">histidine kinase</fullName>
        <ecNumber evidence="2">2.7.13.3</ecNumber>
    </recommendedName>
</protein>
<dbReference type="CDD" id="cd17580">
    <property type="entry name" value="REC_2_DhkD-like"/>
    <property type="match status" value="1"/>
</dbReference>
<dbReference type="EMBL" id="JBIYDN010000024">
    <property type="protein sequence ID" value="MFK4446140.1"/>
    <property type="molecule type" value="Genomic_DNA"/>
</dbReference>
<dbReference type="CDD" id="cd00082">
    <property type="entry name" value="HisKA"/>
    <property type="match status" value="1"/>
</dbReference>
<dbReference type="Gene3D" id="3.40.50.2300">
    <property type="match status" value="2"/>
</dbReference>
<dbReference type="InterPro" id="IPR003594">
    <property type="entry name" value="HATPase_dom"/>
</dbReference>
<dbReference type="SUPFAM" id="SSF55874">
    <property type="entry name" value="ATPase domain of HSP90 chaperone/DNA topoisomerase II/histidine kinase"/>
    <property type="match status" value="1"/>
</dbReference>
<dbReference type="Pfam" id="PF00512">
    <property type="entry name" value="HisKA"/>
    <property type="match status" value="1"/>
</dbReference>
<comment type="caution">
    <text evidence="7">The sequence shown here is derived from an EMBL/GenBank/DDBJ whole genome shotgun (WGS) entry which is preliminary data.</text>
</comment>
<evidence type="ECO:0000259" key="6">
    <source>
        <dbReference type="PROSITE" id="PS50110"/>
    </source>
</evidence>
<name>A0ABW8MU40_9BURK</name>
<dbReference type="InterPro" id="IPR005467">
    <property type="entry name" value="His_kinase_dom"/>
</dbReference>
<dbReference type="RefSeq" id="WP_404611070.1">
    <property type="nucleotide sequence ID" value="NZ_JBIYDN010000024.1"/>
</dbReference>
<dbReference type="Gene3D" id="3.30.565.10">
    <property type="entry name" value="Histidine kinase-like ATPase, C-terminal domain"/>
    <property type="match status" value="1"/>
</dbReference>
<dbReference type="InterPro" id="IPR001789">
    <property type="entry name" value="Sig_transdc_resp-reg_receiver"/>
</dbReference>
<dbReference type="SMART" id="SM00448">
    <property type="entry name" value="REC"/>
    <property type="match status" value="2"/>
</dbReference>
<evidence type="ECO:0000259" key="5">
    <source>
        <dbReference type="PROSITE" id="PS50109"/>
    </source>
</evidence>
<dbReference type="PROSITE" id="PS50109">
    <property type="entry name" value="HIS_KIN"/>
    <property type="match status" value="1"/>
</dbReference>
<dbReference type="SUPFAM" id="SSF47384">
    <property type="entry name" value="Homodimeric domain of signal transducing histidine kinase"/>
    <property type="match status" value="1"/>
</dbReference>
<dbReference type="Proteomes" id="UP001620514">
    <property type="component" value="Unassembled WGS sequence"/>
</dbReference>
<dbReference type="PRINTS" id="PR00344">
    <property type="entry name" value="BCTRLSENSOR"/>
</dbReference>
<dbReference type="InterPro" id="IPR011006">
    <property type="entry name" value="CheY-like_superfamily"/>
</dbReference>
<dbReference type="SMART" id="SM00388">
    <property type="entry name" value="HisKA"/>
    <property type="match status" value="1"/>
</dbReference>
<dbReference type="PANTHER" id="PTHR43547">
    <property type="entry name" value="TWO-COMPONENT HISTIDINE KINASE"/>
    <property type="match status" value="1"/>
</dbReference>
<feature type="domain" description="Histidine kinase" evidence="5">
    <location>
        <begin position="367"/>
        <end position="585"/>
    </location>
</feature>
<dbReference type="Gene3D" id="3.30.450.40">
    <property type="match status" value="1"/>
</dbReference>
<comment type="catalytic activity">
    <reaction evidence="1">
        <text>ATP + protein L-histidine = ADP + protein N-phospho-L-histidine.</text>
        <dbReference type="EC" id="2.7.13.3"/>
    </reaction>
</comment>
<dbReference type="Pfam" id="PF00072">
    <property type="entry name" value="Response_reg"/>
    <property type="match status" value="2"/>
</dbReference>
<dbReference type="CDD" id="cd00075">
    <property type="entry name" value="HATPase"/>
    <property type="match status" value="1"/>
</dbReference>
<evidence type="ECO:0000313" key="7">
    <source>
        <dbReference type="EMBL" id="MFK4446140.1"/>
    </source>
</evidence>
<reference evidence="7 8" key="1">
    <citation type="submission" date="2024-10" db="EMBL/GenBank/DDBJ databases">
        <authorList>
            <person name="Deangelis K."/>
            <person name="Huntemann M."/>
            <person name="Clum A."/>
            <person name="Wang J."/>
            <person name="Palaniappan K."/>
            <person name="Ritter S."/>
            <person name="Chen I.-M."/>
            <person name="Stamatis D."/>
            <person name="Reddy T."/>
            <person name="O'Malley R."/>
            <person name="Daum C."/>
            <person name="Ng V."/>
            <person name="Ivanova N."/>
            <person name="Kyrpides N."/>
            <person name="Woyke T."/>
        </authorList>
    </citation>
    <scope>NUCLEOTIDE SEQUENCE [LARGE SCALE GENOMIC DNA]</scope>
    <source>
        <strain evidence="7 8">GAS97</strain>
    </source>
</reference>
<evidence type="ECO:0000313" key="8">
    <source>
        <dbReference type="Proteomes" id="UP001620514"/>
    </source>
</evidence>
<dbReference type="SUPFAM" id="SSF52172">
    <property type="entry name" value="CheY-like"/>
    <property type="match status" value="2"/>
</dbReference>
<evidence type="ECO:0000256" key="3">
    <source>
        <dbReference type="ARBA" id="ARBA00022553"/>
    </source>
</evidence>
<reference evidence="7 8" key="2">
    <citation type="submission" date="2024-11" db="EMBL/GenBank/DDBJ databases">
        <title>Using genomics to understand microbial adaptation to soil warming.</title>
        <authorList>
            <person name="Deangelis K.M. PhD."/>
        </authorList>
    </citation>
    <scope>NUCLEOTIDE SEQUENCE [LARGE SCALE GENOMIC DNA]</scope>
    <source>
        <strain evidence="7 8">GAS97</strain>
    </source>
</reference>
<dbReference type="Pfam" id="PF02518">
    <property type="entry name" value="HATPase_c"/>
    <property type="match status" value="1"/>
</dbReference>
<organism evidence="7 8">
    <name type="scientific">Caballeronia udeis</name>
    <dbReference type="NCBI Taxonomy" id="1232866"/>
    <lineage>
        <taxon>Bacteria</taxon>
        <taxon>Pseudomonadati</taxon>
        <taxon>Pseudomonadota</taxon>
        <taxon>Betaproteobacteria</taxon>
        <taxon>Burkholderiales</taxon>
        <taxon>Burkholderiaceae</taxon>
        <taxon>Caballeronia</taxon>
    </lineage>
</organism>
<gene>
    <name evidence="7" type="ORF">ABH943_006172</name>
</gene>
<proteinExistence type="predicted"/>
<dbReference type="EC" id="2.7.13.3" evidence="2"/>
<evidence type="ECO:0000256" key="1">
    <source>
        <dbReference type="ARBA" id="ARBA00000085"/>
    </source>
</evidence>
<dbReference type="GO" id="GO:0016301">
    <property type="term" value="F:kinase activity"/>
    <property type="evidence" value="ECO:0007669"/>
    <property type="project" value="UniProtKB-KW"/>
</dbReference>
<keyword evidence="7" id="KW-0418">Kinase</keyword>
<feature type="domain" description="Response regulatory" evidence="6">
    <location>
        <begin position="12"/>
        <end position="128"/>
    </location>
</feature>
<dbReference type="InterPro" id="IPR004358">
    <property type="entry name" value="Sig_transdc_His_kin-like_C"/>
</dbReference>
<dbReference type="InterPro" id="IPR036890">
    <property type="entry name" value="HATPase_C_sf"/>
</dbReference>
<feature type="domain" description="Response regulatory" evidence="6">
    <location>
        <begin position="606"/>
        <end position="722"/>
    </location>
</feature>
<sequence length="747" mass="81403">MAVALAPNEKVNILVVDDLPQKHVVFRTVLEDLGENVVTVTSGREALREVMERPFAVILLDVNMPGMDGFETASLLRSYPRTANTPIIFITAYIDDVDAIRGYALGAVDYISSPVIPEILRSKVRVFAEMYRMNRQLLHRASEQEALARAEAQRIAADQARRRADFLANASLLMTRSLDVHATISKVLDVVVPSLADLAIVSLVDEEGKPCQTIWRSTSAVQQETGLADSHAIREGELAVERELEEWINRVLQTGEPHKFNASELALIKLSALTRSTGSSHGVHSPLAGSASRLLPLPVEELSIYPLLTGVFKRGALTLGHVNTPSDAGDASLAMEVTSRASIALENAFLFSAIQDGDRRKNEFLAMLAHELRNPLAPVRNAVQVLRTVGSEDSVVSWARDIIGVQVEHMVRIVDDLLDVSRIARGSITLSCESVSLATVLERAMDTSKPHLVDRAQTFTYEPCIEDAIIEGDIVRLAQIVSNLLNNASKFSPPGAHVMLAAEFDGHVATITVSDNGQGIDPTFLPHVFELFVQGDTSLDRSQGGLGIGLTLVRQLTEMHNGTVECFSAGVDRGARFIVRLPARKPFRRQLNPSNVVPILRTRTLRVLVVDDVAASVESLTMLLDLQGHEVRSALDGISALEVAQSFLPDAVILDIGLPGMNGYEVAKHLRSDKRFTSTLLIALTGYGQAEDHRRTAEAGIDEHFVKPADLDRLFRVITTYAGSARFTRSGGPGTGEVGPLYGRTEE</sequence>
<dbReference type="InterPro" id="IPR003661">
    <property type="entry name" value="HisK_dim/P_dom"/>
</dbReference>
<evidence type="ECO:0000256" key="2">
    <source>
        <dbReference type="ARBA" id="ARBA00012438"/>
    </source>
</evidence>
<evidence type="ECO:0000256" key="4">
    <source>
        <dbReference type="PROSITE-ProRule" id="PRU00169"/>
    </source>
</evidence>
<dbReference type="PROSITE" id="PS50110">
    <property type="entry name" value="RESPONSE_REGULATORY"/>
    <property type="match status" value="2"/>
</dbReference>
<dbReference type="InterPro" id="IPR029016">
    <property type="entry name" value="GAF-like_dom_sf"/>
</dbReference>
<keyword evidence="3 4" id="KW-0597">Phosphoprotein</keyword>